<dbReference type="RefSeq" id="WP_092492912.1">
    <property type="nucleotide sequence ID" value="NZ_FNKD01000002.1"/>
</dbReference>
<sequence>MAQKRKVPERKCIVTNEMKPKKDLIRVVRNKEGEVFVDPTGKKNGRGAYVSNDIAVIEKAEKAGILSRQLNTKIEPSIYEDLKQIVEGKNNEK</sequence>
<dbReference type="STRING" id="553311.SAMN05216231_2096"/>
<reference evidence="2 3" key="1">
    <citation type="submission" date="2016-10" db="EMBL/GenBank/DDBJ databases">
        <authorList>
            <person name="de Groot N.N."/>
        </authorList>
    </citation>
    <scope>NUCLEOTIDE SEQUENCE [LARGE SCALE GENOMIC DNA]</scope>
    <source>
        <strain evidence="2 3">CGMCC 1.10449</strain>
    </source>
</reference>
<dbReference type="Pfam" id="PF04296">
    <property type="entry name" value="YlxR"/>
    <property type="match status" value="1"/>
</dbReference>
<dbReference type="InterPro" id="IPR037465">
    <property type="entry name" value="YlxR"/>
</dbReference>
<dbReference type="PANTHER" id="PTHR34215">
    <property type="entry name" value="BLL0784 PROTEIN"/>
    <property type="match status" value="1"/>
</dbReference>
<dbReference type="AlphaFoldDB" id="A0A1H1C6I9"/>
<dbReference type="InterPro" id="IPR007393">
    <property type="entry name" value="YlxR_dom"/>
</dbReference>
<dbReference type="PANTHER" id="PTHR34215:SF1">
    <property type="entry name" value="YLXR DOMAIN-CONTAINING PROTEIN"/>
    <property type="match status" value="1"/>
</dbReference>
<feature type="domain" description="YlxR" evidence="1">
    <location>
        <begin position="10"/>
        <end position="84"/>
    </location>
</feature>
<accession>A0A1H1C6I9</accession>
<protein>
    <recommendedName>
        <fullName evidence="1">YlxR domain-containing protein</fullName>
    </recommendedName>
</protein>
<dbReference type="NCBIfam" id="NF047356">
    <property type="entry name" value="RNA_bind_RnpM"/>
    <property type="match status" value="1"/>
</dbReference>
<dbReference type="CDD" id="cd00279">
    <property type="entry name" value="YlxR"/>
    <property type="match status" value="1"/>
</dbReference>
<proteinExistence type="predicted"/>
<dbReference type="SUPFAM" id="SSF64376">
    <property type="entry name" value="YlxR-like"/>
    <property type="match status" value="1"/>
</dbReference>
<evidence type="ECO:0000313" key="3">
    <source>
        <dbReference type="Proteomes" id="UP000199444"/>
    </source>
</evidence>
<dbReference type="Proteomes" id="UP000199444">
    <property type="component" value="Unassembled WGS sequence"/>
</dbReference>
<organism evidence="2 3">
    <name type="scientific">Virgibacillus salinus</name>
    <dbReference type="NCBI Taxonomy" id="553311"/>
    <lineage>
        <taxon>Bacteria</taxon>
        <taxon>Bacillati</taxon>
        <taxon>Bacillota</taxon>
        <taxon>Bacilli</taxon>
        <taxon>Bacillales</taxon>
        <taxon>Bacillaceae</taxon>
        <taxon>Virgibacillus</taxon>
    </lineage>
</organism>
<evidence type="ECO:0000259" key="1">
    <source>
        <dbReference type="Pfam" id="PF04296"/>
    </source>
</evidence>
<keyword evidence="3" id="KW-1185">Reference proteome</keyword>
<gene>
    <name evidence="2" type="ORF">SAMN05216231_2096</name>
</gene>
<evidence type="ECO:0000313" key="2">
    <source>
        <dbReference type="EMBL" id="SDQ59754.1"/>
    </source>
</evidence>
<dbReference type="Gene3D" id="3.30.1230.10">
    <property type="entry name" value="YlxR-like"/>
    <property type="match status" value="1"/>
</dbReference>
<dbReference type="InterPro" id="IPR035931">
    <property type="entry name" value="YlxR-like_sf"/>
</dbReference>
<name>A0A1H1C6I9_9BACI</name>
<dbReference type="EMBL" id="FNKD01000002">
    <property type="protein sequence ID" value="SDQ59754.1"/>
    <property type="molecule type" value="Genomic_DNA"/>
</dbReference>